<proteinExistence type="predicted"/>
<feature type="domain" description="Thioredoxin-like fold" evidence="1">
    <location>
        <begin position="17"/>
        <end position="55"/>
    </location>
</feature>
<accession>A0A0X8JMH2</accession>
<gene>
    <name evidence="2" type="ORF">AXF13_00105</name>
</gene>
<name>A0A0X8JMH2_9BACT</name>
<organism evidence="2 3">
    <name type="scientific">Desulfovibrio fairfieldensis</name>
    <dbReference type="NCBI Taxonomy" id="44742"/>
    <lineage>
        <taxon>Bacteria</taxon>
        <taxon>Pseudomonadati</taxon>
        <taxon>Thermodesulfobacteriota</taxon>
        <taxon>Desulfovibrionia</taxon>
        <taxon>Desulfovibrionales</taxon>
        <taxon>Desulfovibrionaceae</taxon>
        <taxon>Desulfovibrio</taxon>
    </lineage>
</organism>
<dbReference type="AlphaFoldDB" id="A0A0X8JMH2"/>
<dbReference type="EMBL" id="CP014229">
    <property type="protein sequence ID" value="AMD91447.1"/>
    <property type="molecule type" value="Genomic_DNA"/>
</dbReference>
<sequence length="63" mass="6879">MLFEKIQLFADDVLMRGEPKEMMLLVIMSTPAVVIDGRVMCAGRVPSGQEVREWIAGGADGGR</sequence>
<protein>
    <recommendedName>
        <fullName evidence="1">Thioredoxin-like fold domain-containing protein</fullName>
    </recommendedName>
</protein>
<dbReference type="KEGG" id="dfi:AXF13_00105"/>
<evidence type="ECO:0000259" key="1">
    <source>
        <dbReference type="Pfam" id="PF13192"/>
    </source>
</evidence>
<dbReference type="Gene3D" id="3.40.30.10">
    <property type="entry name" value="Glutaredoxin"/>
    <property type="match status" value="1"/>
</dbReference>
<keyword evidence="3" id="KW-1185">Reference proteome</keyword>
<evidence type="ECO:0000313" key="2">
    <source>
        <dbReference type="EMBL" id="AMD91447.1"/>
    </source>
</evidence>
<dbReference type="Pfam" id="PF13192">
    <property type="entry name" value="Thioredoxin_3"/>
    <property type="match status" value="1"/>
</dbReference>
<reference evidence="3" key="1">
    <citation type="submission" date="2016-02" db="EMBL/GenBank/DDBJ databases">
        <authorList>
            <person name="Holder M.E."/>
            <person name="Ajami N.J."/>
            <person name="Petrosino J.F."/>
        </authorList>
    </citation>
    <scope>NUCLEOTIDE SEQUENCE [LARGE SCALE GENOMIC DNA]</scope>
    <source>
        <strain evidence="3">CCUG 45958</strain>
    </source>
</reference>
<dbReference type="Proteomes" id="UP000069241">
    <property type="component" value="Chromosome"/>
</dbReference>
<dbReference type="InterPro" id="IPR012336">
    <property type="entry name" value="Thioredoxin-like_fold"/>
</dbReference>
<evidence type="ECO:0000313" key="3">
    <source>
        <dbReference type="Proteomes" id="UP000069241"/>
    </source>
</evidence>